<dbReference type="Proteomes" id="UP000830768">
    <property type="component" value="Chromosome 5"/>
</dbReference>
<sequence>MAESNSTGKSQRLLPCPECPRRFTRPSHLSRHQLTHLTASHKDFIPCPRCQKTFSRRDVLLRHLRSTHHIKGQTKRSAQKSCFRCVEKKLKCERTRPCKGCIRSCTSCEYPSPEEFDGFVLDGCDAGGEGPDVLPDAEQAPGQHDEPTPTHRSSWPPSFAHISDLDGALGEALPESLSSPSSSLVRQTDATHTSSQSCGVGTFNGLHENSAISSTIDTSHPFDALLTDMGDGVSTEGFPISPSYMSLMQPNYRTGGLDWLSFDIDHGPQNLQLDTLNNLYIPESWSSNMDQRDHETEGTSNHGVDDRTQHVRTHAETTRNDPATRSPNLQLSTTSWPFDQGHDSIPHRYRLPPLRDVLSGCWRANRPAQTTLVDGFIRILSESPLPQLANLRDTHAVQAFGDLQRLVDSYFDRFHDVQAILHKPTWAMSSCPPALLIAMACIGALLSDRESDAELSWALGEICSTMITWMGASDATNYGDVSYLNALCLHQIYSLGSGNRQLYQSADRSRGILIGGLRGMGLLKPRSAVSLDERGENIPIAEDGQALTHEWKNWIMRESGRRAAWAAFEYDCSLCTLTSRRGVVDLSELPSLLPCPESIWNATSAQAWSALMSRLGPGSSRPSLSLVLRLALAGEQTPSFLGSWAKRLCSQVMGRLLWDLWQLEVVAMPEYCGLGSIISAHRDTKKSLLKSLNDMVDALAAPSTTSDLISYNIASLLCHYSHLCAANGVLDLVIYIVRNLVSSAPQQHNGIEVARARLKLTFARDPKTARRLCWHATQIVAIANEYLVSAPCEIMRVFMGYIFIIAYSTYGPHKTVSPSEYSHSVRLDLHDHHLSQRRVVVKWIQAGGPASFGSVQDIGTDSCVPAISHDAQEMLQKLKCWGLAGKFTRIFQVLEAKGF</sequence>
<evidence type="ECO:0000313" key="1">
    <source>
        <dbReference type="EMBL" id="UPK95254.1"/>
    </source>
</evidence>
<name>A0ACD3Z1X3_FUSSC</name>
<organism evidence="1 2">
    <name type="scientific">Fusarium solani subsp. cucurbitae</name>
    <name type="common">Neocosmosporum cucurbitae</name>
    <dbReference type="NCBI Taxonomy" id="2747967"/>
    <lineage>
        <taxon>Eukaryota</taxon>
        <taxon>Fungi</taxon>
        <taxon>Dikarya</taxon>
        <taxon>Ascomycota</taxon>
        <taxon>Pezizomycotina</taxon>
        <taxon>Sordariomycetes</taxon>
        <taxon>Hypocreomycetidae</taxon>
        <taxon>Hypocreales</taxon>
        <taxon>Nectriaceae</taxon>
        <taxon>Fusarium</taxon>
        <taxon>Fusarium solani species complex</taxon>
    </lineage>
</organism>
<dbReference type="EMBL" id="CP090034">
    <property type="protein sequence ID" value="UPK95254.1"/>
    <property type="molecule type" value="Genomic_DNA"/>
</dbReference>
<gene>
    <name evidence="1" type="ORF">LCI18_006189</name>
</gene>
<reference evidence="1" key="1">
    <citation type="submission" date="2021-11" db="EMBL/GenBank/DDBJ databases">
        <title>Fusarium solani-melongenae Genome sequencing and assembly.</title>
        <authorList>
            <person name="Xie S."/>
            <person name="Huang L."/>
            <person name="Zhang X."/>
        </authorList>
    </citation>
    <scope>NUCLEOTIDE SEQUENCE</scope>
    <source>
        <strain evidence="1">CRI 24-3</strain>
    </source>
</reference>
<accession>A0ACD3Z1X3</accession>
<keyword evidence="2" id="KW-1185">Reference proteome</keyword>
<protein>
    <submittedName>
        <fullName evidence="1">Uncharacterized protein</fullName>
    </submittedName>
</protein>
<evidence type="ECO:0000313" key="2">
    <source>
        <dbReference type="Proteomes" id="UP000830768"/>
    </source>
</evidence>
<proteinExistence type="predicted"/>